<protein>
    <submittedName>
        <fullName evidence="1">Uncharacterized protein</fullName>
    </submittedName>
</protein>
<gene>
    <name evidence="1" type="ORF">DI533_16210</name>
</gene>
<dbReference type="EMBL" id="QFQS01000003">
    <property type="protein sequence ID" value="PZQ97083.1"/>
    <property type="molecule type" value="Genomic_DNA"/>
</dbReference>
<reference evidence="1 2" key="1">
    <citation type="submission" date="2017-08" db="EMBL/GenBank/DDBJ databases">
        <title>Infants hospitalized years apart are colonized by the same room-sourced microbial strains.</title>
        <authorList>
            <person name="Brooks B."/>
            <person name="Olm M.R."/>
            <person name="Firek B.A."/>
            <person name="Baker R."/>
            <person name="Thomas B.C."/>
            <person name="Morowitz M.J."/>
            <person name="Banfield J.F."/>
        </authorList>
    </citation>
    <scope>NUCLEOTIDE SEQUENCE [LARGE SCALE GENOMIC DNA]</scope>
    <source>
        <strain evidence="1">S2_003_000_R2_11</strain>
    </source>
</reference>
<sequence length="329" mass="35861">MALDAQQLLDLTKSSPEKAWQTVIESALEVCGSPLNVASASAEVTRRDRAIGELDHFLSSVAWDLWRAFGDVVPRNSDKVSEWWGKPYSAKAVLVLDGLSLRELPWLIEEAKARGFALHTTTAYAAEIPSETNAFAKALGLNSRGQLQNNGGGLLHRLAPARTECIDMPWKDCAGLIDASPNWLFWHQWPDTKLHDGAGAGQGLDVLTRDIAAQLTSDDFWSFVERLATGRRLVITSDHGYAATGLFFDAADDQGTFLKNALKSGRLAAGDHDPGPFVPPVTLQVDSPHGKHLLALGRWKWKSQGGYPTLAHGGLSLLEMLCPFVELTK</sequence>
<accession>A0A2W5U1H3</accession>
<organism evidence="1 2">
    <name type="scientific">Cereibacter sphaeroides</name>
    <name type="common">Rhodobacter sphaeroides</name>
    <dbReference type="NCBI Taxonomy" id="1063"/>
    <lineage>
        <taxon>Bacteria</taxon>
        <taxon>Pseudomonadati</taxon>
        <taxon>Pseudomonadota</taxon>
        <taxon>Alphaproteobacteria</taxon>
        <taxon>Rhodobacterales</taxon>
        <taxon>Paracoccaceae</taxon>
        <taxon>Cereibacter</taxon>
    </lineage>
</organism>
<name>A0A2W5U1H3_CERSP</name>
<comment type="caution">
    <text evidence="1">The sequence shown here is derived from an EMBL/GenBank/DDBJ whole genome shotgun (WGS) entry which is preliminary data.</text>
</comment>
<evidence type="ECO:0000313" key="2">
    <source>
        <dbReference type="Proteomes" id="UP000248975"/>
    </source>
</evidence>
<dbReference type="AlphaFoldDB" id="A0A2W5U1H3"/>
<dbReference type="Proteomes" id="UP000248975">
    <property type="component" value="Unassembled WGS sequence"/>
</dbReference>
<evidence type="ECO:0000313" key="1">
    <source>
        <dbReference type="EMBL" id="PZQ97083.1"/>
    </source>
</evidence>
<proteinExistence type="predicted"/>